<dbReference type="AlphaFoldDB" id="A0A1Q8VB20"/>
<dbReference type="Proteomes" id="UP000186857">
    <property type="component" value="Unassembled WGS sequence"/>
</dbReference>
<reference evidence="2 3" key="1">
    <citation type="submission" date="2016-12" db="EMBL/GenBank/DDBJ databases">
        <title>Genomic Comparison of strains in the 'Actinomyces naeslundii' Group.</title>
        <authorList>
            <person name="Mughal S.R."/>
            <person name="Do T."/>
            <person name="Gilbert S.C."/>
            <person name="Witherden E.A."/>
            <person name="Didelot X."/>
            <person name="Beighton D."/>
        </authorList>
    </citation>
    <scope>NUCLEOTIDE SEQUENCE [LARGE SCALE GENOMIC DNA]</scope>
    <source>
        <strain evidence="2 3">CCUG 33920</strain>
    </source>
</reference>
<dbReference type="OrthoDB" id="3078621at2"/>
<sequence>MAGIRNPVTRLRSASTAKAQGRGKPDGVLTKKMNGKTFVTEIYFDKKSKDTFQDKLLKIVQAQRKE</sequence>
<accession>A0A1Q8VB20</accession>
<evidence type="ECO:0000313" key="2">
    <source>
        <dbReference type="EMBL" id="OLO45261.1"/>
    </source>
</evidence>
<comment type="caution">
    <text evidence="2">The sequence shown here is derived from an EMBL/GenBank/DDBJ whole genome shotgun (WGS) entry which is preliminary data.</text>
</comment>
<evidence type="ECO:0000256" key="1">
    <source>
        <dbReference type="SAM" id="MobiDB-lite"/>
    </source>
</evidence>
<proteinExistence type="predicted"/>
<feature type="region of interest" description="Disordered" evidence="1">
    <location>
        <begin position="1"/>
        <end position="29"/>
    </location>
</feature>
<protein>
    <submittedName>
        <fullName evidence="2">Uncharacterized protein</fullName>
    </submittedName>
</protein>
<dbReference type="InterPro" id="IPR026990">
    <property type="entry name" value="TnpW"/>
</dbReference>
<dbReference type="Pfam" id="PF14202">
    <property type="entry name" value="TnpW"/>
    <property type="match status" value="1"/>
</dbReference>
<name>A0A1Q8VB20_9ACTO</name>
<gene>
    <name evidence="2" type="ORF">BKH29_04210</name>
</gene>
<dbReference type="EMBL" id="MSKJ01000008">
    <property type="protein sequence ID" value="OLO45261.1"/>
    <property type="molecule type" value="Genomic_DNA"/>
</dbReference>
<evidence type="ECO:0000313" key="3">
    <source>
        <dbReference type="Proteomes" id="UP000186857"/>
    </source>
</evidence>
<organism evidence="2 3">
    <name type="scientific">Actinomyces oris</name>
    <dbReference type="NCBI Taxonomy" id="544580"/>
    <lineage>
        <taxon>Bacteria</taxon>
        <taxon>Bacillati</taxon>
        <taxon>Actinomycetota</taxon>
        <taxon>Actinomycetes</taxon>
        <taxon>Actinomycetales</taxon>
        <taxon>Actinomycetaceae</taxon>
        <taxon>Actinomyces</taxon>
    </lineage>
</organism>